<keyword evidence="3" id="KW-1185">Reference proteome</keyword>
<dbReference type="RefSeq" id="WP_034798662.1">
    <property type="nucleotide sequence ID" value="NZ_AWFF01000076.1"/>
</dbReference>
<dbReference type="STRING" id="1280946.HY29_05180"/>
<dbReference type="Pfam" id="PF05275">
    <property type="entry name" value="CopB"/>
    <property type="match status" value="1"/>
</dbReference>
<accession>A0A062TVA0</accession>
<evidence type="ECO:0000313" key="2">
    <source>
        <dbReference type="EMBL" id="KCZ51931.1"/>
    </source>
</evidence>
<proteinExistence type="predicted"/>
<name>A0A062TVA0_9PROT</name>
<reference evidence="2 3" key="1">
    <citation type="journal article" date="2014" name="Antonie Van Leeuwenhoek">
        <title>Hyphomonas beringensis sp. nov. and Hyphomonas chukchiensis sp. nov., isolated from surface seawater of the Bering Sea and Chukchi Sea.</title>
        <authorList>
            <person name="Li C."/>
            <person name="Lai Q."/>
            <person name="Li G."/>
            <person name="Dong C."/>
            <person name="Wang J."/>
            <person name="Liao Y."/>
            <person name="Shao Z."/>
        </authorList>
    </citation>
    <scope>NUCLEOTIDE SEQUENCE [LARGE SCALE GENOMIC DNA]</scope>
    <source>
        <strain evidence="2 3">25B14_1</strain>
    </source>
</reference>
<comment type="caution">
    <text evidence="2">The sequence shown here is derived from an EMBL/GenBank/DDBJ whole genome shotgun (WGS) entry which is preliminary data.</text>
</comment>
<protein>
    <submittedName>
        <fullName evidence="2">Copper resistance protein B</fullName>
    </submittedName>
</protein>
<dbReference type="GO" id="GO:0009279">
    <property type="term" value="C:cell outer membrane"/>
    <property type="evidence" value="ECO:0007669"/>
    <property type="project" value="InterPro"/>
</dbReference>
<evidence type="ECO:0000313" key="3">
    <source>
        <dbReference type="Proteomes" id="UP000027037"/>
    </source>
</evidence>
<organism evidence="2 3">
    <name type="scientific">Hyphomonas beringensis</name>
    <dbReference type="NCBI Taxonomy" id="1280946"/>
    <lineage>
        <taxon>Bacteria</taxon>
        <taxon>Pseudomonadati</taxon>
        <taxon>Pseudomonadota</taxon>
        <taxon>Alphaproteobacteria</taxon>
        <taxon>Hyphomonadales</taxon>
        <taxon>Hyphomonadaceae</taxon>
        <taxon>Hyphomonas</taxon>
    </lineage>
</organism>
<evidence type="ECO:0000256" key="1">
    <source>
        <dbReference type="SAM" id="SignalP"/>
    </source>
</evidence>
<dbReference type="GO" id="GO:0006878">
    <property type="term" value="P:intracellular copper ion homeostasis"/>
    <property type="evidence" value="ECO:0007669"/>
    <property type="project" value="InterPro"/>
</dbReference>
<gene>
    <name evidence="2" type="ORF">HY29_05180</name>
</gene>
<sequence>MMKQNLAAPLLLGFALYATGSAFAEDTNQTPPWDQADAIYGEDAMAEARRDVLAEGGDQKSFYILFNQLEAQMSDEGDSLYWNGQAWYGGDINKLWFKSEGRASLNGEGVDDAEIQALYSRAVAPFWNVQAGVRYDIEPDSLAHGVVALNGLAPYWFEVDASAFLSEKGDVTARIEAEYELLLTQRLILQPRIEANLSAQDIPERETGAGLSTLDAGLRLRYEIRREFAPYVGVEWQSAFGETRDMIKAAGGEGDDIVFLVGLRTWY</sequence>
<dbReference type="InterPro" id="IPR007939">
    <property type="entry name" value="Cu-R_B_prcur"/>
</dbReference>
<feature type="signal peptide" evidence="1">
    <location>
        <begin position="1"/>
        <end position="24"/>
    </location>
</feature>
<dbReference type="EMBL" id="AWFF01000076">
    <property type="protein sequence ID" value="KCZ51931.1"/>
    <property type="molecule type" value="Genomic_DNA"/>
</dbReference>
<dbReference type="Gene3D" id="2.40.128.130">
    <property type="entry name" value="Autotransporter beta-domain"/>
    <property type="match status" value="1"/>
</dbReference>
<dbReference type="AlphaFoldDB" id="A0A062TVA0"/>
<feature type="chain" id="PRO_5001613840" evidence="1">
    <location>
        <begin position="25"/>
        <end position="267"/>
    </location>
</feature>
<dbReference type="GO" id="GO:0005507">
    <property type="term" value="F:copper ion binding"/>
    <property type="evidence" value="ECO:0007669"/>
    <property type="project" value="InterPro"/>
</dbReference>
<dbReference type="eggNOG" id="COG3667">
    <property type="taxonomic scope" value="Bacteria"/>
</dbReference>
<dbReference type="OrthoDB" id="9778934at2"/>
<dbReference type="PATRIC" id="fig|1280946.3.peg.3128"/>
<dbReference type="Proteomes" id="UP000027037">
    <property type="component" value="Unassembled WGS sequence"/>
</dbReference>
<dbReference type="InterPro" id="IPR036709">
    <property type="entry name" value="Autotransporte_beta_dom_sf"/>
</dbReference>
<keyword evidence="1" id="KW-0732">Signal</keyword>